<evidence type="ECO:0000313" key="3">
    <source>
        <dbReference type="EMBL" id="QKQ33714.1"/>
    </source>
</evidence>
<dbReference type="AlphaFoldDB" id="A0A6N0IG24"/>
<dbReference type="SUPFAM" id="SSF52540">
    <property type="entry name" value="P-loop containing nucleoside triphosphate hydrolases"/>
    <property type="match status" value="1"/>
</dbReference>
<dbReference type="Gene3D" id="3.40.50.300">
    <property type="entry name" value="P-loop containing nucleotide triphosphate hydrolases"/>
    <property type="match status" value="2"/>
</dbReference>
<proteinExistence type="predicted"/>
<organism evidence="3">
    <name type="scientific">Escherichia coli</name>
    <dbReference type="NCBI Taxonomy" id="562"/>
    <lineage>
        <taxon>Bacteria</taxon>
        <taxon>Pseudomonadati</taxon>
        <taxon>Pseudomonadota</taxon>
        <taxon>Gammaproteobacteria</taxon>
        <taxon>Enterobacterales</taxon>
        <taxon>Enterobacteriaceae</taxon>
        <taxon>Escherichia</taxon>
    </lineage>
</organism>
<dbReference type="Pfam" id="PF08378">
    <property type="entry name" value="NERD"/>
    <property type="match status" value="1"/>
</dbReference>
<evidence type="ECO:0000259" key="1">
    <source>
        <dbReference type="Pfam" id="PF08378"/>
    </source>
</evidence>
<dbReference type="InterPro" id="IPR011528">
    <property type="entry name" value="NERD"/>
</dbReference>
<gene>
    <name evidence="3" type="ORF">HPE44_03535</name>
</gene>
<dbReference type="InterPro" id="IPR018647">
    <property type="entry name" value="SLFN_3-like_DNA/RNA_helicase"/>
</dbReference>
<name>A0A6N0IG24_ECOLX</name>
<dbReference type="Pfam" id="PF09848">
    <property type="entry name" value="SLFN-g3_helicase"/>
    <property type="match status" value="1"/>
</dbReference>
<accession>A0A6N0IG24</accession>
<feature type="domain" description="NERD" evidence="1">
    <location>
        <begin position="15"/>
        <end position="115"/>
    </location>
</feature>
<feature type="domain" description="Schlafen group 3-like DNA/RNA helicase" evidence="2">
    <location>
        <begin position="237"/>
        <end position="448"/>
    </location>
</feature>
<dbReference type="EMBL" id="CP054563">
    <property type="protein sequence ID" value="QKQ33714.1"/>
    <property type="molecule type" value="Genomic_DNA"/>
</dbReference>
<protein>
    <submittedName>
        <fullName evidence="3">DUF2075 domain-containing protein</fullName>
    </submittedName>
</protein>
<dbReference type="InterPro" id="IPR027417">
    <property type="entry name" value="P-loop_NTPase"/>
</dbReference>
<reference evidence="3" key="1">
    <citation type="submission" date="2020-05" db="EMBL/GenBank/DDBJ databases">
        <title>Title: F plasmids are the major carriers of antibiotic resistance genes in human-associated commensal E. coli.</title>
        <authorList>
            <person name="Stephens C."/>
            <person name="Arismendi T."/>
            <person name="Wright M."/>
            <person name="Hartman A."/>
            <person name="Gonzalez A."/>
            <person name="Gill M."/>
            <person name="Pandori M."/>
            <person name="Hess D."/>
        </authorList>
    </citation>
    <scope>NUCLEOTIDE SEQUENCE</scope>
    <source>
        <strain evidence="3">SCU-478</strain>
    </source>
</reference>
<sequence>MAKMIPAFGPIDNNSYGEKTVYTLLKEGLSDDFTVIHSLPWLSAATRNLGMKLPPSGEIDFLVLHPVYGVLALEVKSGIYRVEGTVFVHIKTKKRADIVKQTRNNVHGLARWLGGATTLRLRIGYGFIFPDSYFDDKITNAAMVDVSVKPFRRIFVDKSQLPEIAKHTIDIMQYWKYALGNNELGYERSQLIIKSVCPEFDGTPDWGIRIIYDNTLWLRLTNEQIKVIELLSEYQRFVVTGWPGTGKTLIGIEFARRLVKDQKKVLFITFNNLLSEYIRQQTPESLCDVFTWHKLCHQARNKLSLSPESPTGWFESGCCEDLLSALNKNKLRDYDALIIDEAQALHSSWLETLSCWFENKKIIAFCDETQRFSFEKGTSYAELQRITNSQFSFNLSVVLRCPRAVTDYLIAVSPASYQITSPRNNEPDTLKELVVTDPLSTLLNEIFQLKESSVLPDEITVLVPTDLVKNSLRNEMRTLGVNIETVSRFRGMESSVVITLYSESMEDAQLFCAYSRATTAFIAIYDSEKLAWREKNNFLHKLVNRKEVQRAINEAKHNSSSSVLMASFFREGELKLSTVKLAWSKHFSSWLIEFDERNSPEEMWIDYLYSYFSYPIIYWFRDSCRAVNYIKNKQFELNELGSGMHLVIKNCSTCKKMLPFYFDDNCLLCNKRNEESSPTRDEINKIREFDVTISRDNLNSVTQRLLPTPLVAVRARRIAFENPYRNKVLSESLPAGKLLYRSALAFIQALIALVPSKKILDLDKITDALRRRYVHLEQLERTELRNALACALSTCYNRNYLIKVAKGKYLPVDDKELLPCDSSVNKSW</sequence>
<evidence type="ECO:0000259" key="2">
    <source>
        <dbReference type="Pfam" id="PF09848"/>
    </source>
</evidence>